<comment type="subcellular location">
    <subcellularLocation>
        <location evidence="2">Cell inner membrane</location>
        <topology evidence="2">Multi-pass membrane protein</topology>
    </subcellularLocation>
</comment>
<evidence type="ECO:0000256" key="1">
    <source>
        <dbReference type="ARBA" id="ARBA00000085"/>
    </source>
</evidence>
<reference evidence="12 13" key="2">
    <citation type="journal article" date="2011" name="PLoS ONE">
        <title>The Cyst-Dividing Bacterium Ramlibacter tataouinensis TTB310 Genome Reveals a Well-Stocked Toolbox for Adaptation to a Desert Environment.</title>
        <authorList>
            <person name="De Luca G."/>
            <person name="Barakat M."/>
            <person name="Ortet P."/>
            <person name="Fochesato S."/>
            <person name="Jourlin-Castelli C."/>
            <person name="Ansaldi M."/>
            <person name="Py B."/>
            <person name="Fichant G."/>
            <person name="Coutinho P.M."/>
            <person name="Voulhoux R."/>
            <person name="Bastien O."/>
            <person name="Marechal E."/>
            <person name="Henrissat B."/>
            <person name="Quentin Y."/>
            <person name="Noirot P."/>
            <person name="Filloux A."/>
            <person name="Mejean V."/>
            <person name="Dubow M.S."/>
            <person name="Barras F."/>
            <person name="Barbe V."/>
            <person name="Weissenbach J."/>
            <person name="Mihalcescu I."/>
            <person name="Vermeglio A."/>
            <person name="Achouak W."/>
            <person name="Heulin T."/>
        </authorList>
    </citation>
    <scope>NUCLEOTIDE SEQUENCE [LARGE SCALE GENOMIC DNA]</scope>
    <source>
        <strain evidence="13">ATCC BAA-407 / DSM 14655 / LMG 21543 / TTB310</strain>
    </source>
</reference>
<dbReference type="FunFam" id="3.30.565.10:FF:000006">
    <property type="entry name" value="Sensor histidine kinase WalK"/>
    <property type="match status" value="1"/>
</dbReference>
<dbReference type="PRINTS" id="PR00344">
    <property type="entry name" value="BCTRLSENSOR"/>
</dbReference>
<evidence type="ECO:0000256" key="6">
    <source>
        <dbReference type="ARBA" id="ARBA00022777"/>
    </source>
</evidence>
<dbReference type="SUPFAM" id="SSF55874">
    <property type="entry name" value="ATPase domain of HSP90 chaperone/DNA topoisomerase II/histidine kinase"/>
    <property type="match status" value="1"/>
</dbReference>
<dbReference type="Pfam" id="PF02518">
    <property type="entry name" value="HATPase_c"/>
    <property type="match status" value="1"/>
</dbReference>
<dbReference type="EC" id="2.7.13.3" evidence="3"/>
<name>F5Y0B7_RAMTT</name>
<dbReference type="Pfam" id="PF00512">
    <property type="entry name" value="HisKA"/>
    <property type="match status" value="1"/>
</dbReference>
<dbReference type="STRING" id="365046.Rta_10540"/>
<feature type="modified residue" description="4-aspartylphosphate" evidence="7">
    <location>
        <position position="478"/>
    </location>
</feature>
<dbReference type="Gene3D" id="1.10.287.130">
    <property type="match status" value="1"/>
</dbReference>
<dbReference type="KEGG" id="rta:Rta_10540"/>
<evidence type="ECO:0000259" key="8">
    <source>
        <dbReference type="PROSITE" id="PS50109"/>
    </source>
</evidence>
<dbReference type="PROSITE" id="PS50113">
    <property type="entry name" value="PAC"/>
    <property type="match status" value="1"/>
</dbReference>
<evidence type="ECO:0000259" key="9">
    <source>
        <dbReference type="PROSITE" id="PS50110"/>
    </source>
</evidence>
<dbReference type="InterPro" id="IPR013656">
    <property type="entry name" value="PAS_4"/>
</dbReference>
<evidence type="ECO:0000313" key="13">
    <source>
        <dbReference type="Proteomes" id="UP000008385"/>
    </source>
</evidence>
<evidence type="ECO:0000256" key="7">
    <source>
        <dbReference type="PROSITE-ProRule" id="PRU00169"/>
    </source>
</evidence>
<dbReference type="HOGENOM" id="CLU_000445_114_15_4"/>
<dbReference type="InterPro" id="IPR003594">
    <property type="entry name" value="HATPase_dom"/>
</dbReference>
<dbReference type="AlphaFoldDB" id="F5Y0B7"/>
<dbReference type="InterPro" id="IPR000014">
    <property type="entry name" value="PAS"/>
</dbReference>
<dbReference type="GO" id="GO:0000155">
    <property type="term" value="F:phosphorelay sensor kinase activity"/>
    <property type="evidence" value="ECO:0007669"/>
    <property type="project" value="InterPro"/>
</dbReference>
<dbReference type="InterPro" id="IPR036890">
    <property type="entry name" value="HATPase_C_sf"/>
</dbReference>
<dbReference type="SMART" id="SM00387">
    <property type="entry name" value="HATPase_c"/>
    <property type="match status" value="1"/>
</dbReference>
<dbReference type="Proteomes" id="UP000008385">
    <property type="component" value="Chromosome"/>
</dbReference>
<evidence type="ECO:0000256" key="2">
    <source>
        <dbReference type="ARBA" id="ARBA00004429"/>
    </source>
</evidence>
<dbReference type="PROSITE" id="PS50110">
    <property type="entry name" value="RESPONSE_REGULATORY"/>
    <property type="match status" value="1"/>
</dbReference>
<dbReference type="InterPro" id="IPR004358">
    <property type="entry name" value="Sig_transdc_His_kin-like_C"/>
</dbReference>
<organism evidence="12 13">
    <name type="scientific">Ramlibacter tataouinensis (strain ATCC BAA-407 / DSM 14655 / LMG 21543 / TTB310)</name>
    <dbReference type="NCBI Taxonomy" id="365046"/>
    <lineage>
        <taxon>Bacteria</taxon>
        <taxon>Pseudomonadati</taxon>
        <taxon>Pseudomonadota</taxon>
        <taxon>Betaproteobacteria</taxon>
        <taxon>Burkholderiales</taxon>
        <taxon>Comamonadaceae</taxon>
        <taxon>Ramlibacter</taxon>
    </lineage>
</organism>
<dbReference type="InterPro" id="IPR036097">
    <property type="entry name" value="HisK_dim/P_sf"/>
</dbReference>
<reference evidence="13" key="1">
    <citation type="submission" date="2006-01" db="EMBL/GenBank/DDBJ databases">
        <title>Genome of the cyst-dividing bacterium Ramlibacter tataouinensis.</title>
        <authorList>
            <person name="Barakat M."/>
            <person name="Ortet P."/>
            <person name="De Luca G."/>
            <person name="Jourlin-Castelli C."/>
            <person name="Ansaldi M."/>
            <person name="Py B."/>
            <person name="Fichant G."/>
            <person name="Coutinho P."/>
            <person name="Voulhoux R."/>
            <person name="Bastien O."/>
            <person name="Roy S."/>
            <person name="Marechal E."/>
            <person name="Henrissat B."/>
            <person name="Quentin Y."/>
            <person name="Noirot P."/>
            <person name="Filloux A."/>
            <person name="Mejean V."/>
            <person name="DuBow M."/>
            <person name="Barras F."/>
            <person name="Heulin T."/>
        </authorList>
    </citation>
    <scope>NUCLEOTIDE SEQUENCE [LARGE SCALE GENOMIC DNA]</scope>
    <source>
        <strain evidence="13">ATCC BAA-407 / DSM 14655 / LMG 21543 / TTB310</strain>
    </source>
</reference>
<keyword evidence="6 12" id="KW-0418">Kinase</keyword>
<dbReference type="CDD" id="cd00082">
    <property type="entry name" value="HisKA"/>
    <property type="match status" value="1"/>
</dbReference>
<dbReference type="InterPro" id="IPR001789">
    <property type="entry name" value="Sig_transdc_resp-reg_receiver"/>
</dbReference>
<comment type="catalytic activity">
    <reaction evidence="1">
        <text>ATP + protein L-histidine = ADP + protein N-phospho-L-histidine.</text>
        <dbReference type="EC" id="2.7.13.3"/>
    </reaction>
</comment>
<dbReference type="SUPFAM" id="SSF52172">
    <property type="entry name" value="CheY-like"/>
    <property type="match status" value="1"/>
</dbReference>
<dbReference type="InterPro" id="IPR003661">
    <property type="entry name" value="HisK_dim/P_dom"/>
</dbReference>
<evidence type="ECO:0000259" key="10">
    <source>
        <dbReference type="PROSITE" id="PS50112"/>
    </source>
</evidence>
<dbReference type="Pfam" id="PF08448">
    <property type="entry name" value="PAS_4"/>
    <property type="match status" value="1"/>
</dbReference>
<dbReference type="PANTHER" id="PTHR43547">
    <property type="entry name" value="TWO-COMPONENT HISTIDINE KINASE"/>
    <property type="match status" value="1"/>
</dbReference>
<dbReference type="eggNOG" id="COG0784">
    <property type="taxonomic scope" value="Bacteria"/>
</dbReference>
<dbReference type="SUPFAM" id="SSF47384">
    <property type="entry name" value="Homodimeric domain of signal transducing histidine kinase"/>
    <property type="match status" value="1"/>
</dbReference>
<dbReference type="PATRIC" id="fig|365046.3.peg.1079"/>
<dbReference type="Gene3D" id="3.30.565.10">
    <property type="entry name" value="Histidine kinase-like ATPase, C-terminal domain"/>
    <property type="match status" value="1"/>
</dbReference>
<evidence type="ECO:0000313" key="12">
    <source>
        <dbReference type="EMBL" id="AEG92139.1"/>
    </source>
</evidence>
<keyword evidence="4 7" id="KW-0597">Phosphoprotein</keyword>
<dbReference type="CDD" id="cd17580">
    <property type="entry name" value="REC_2_DhkD-like"/>
    <property type="match status" value="1"/>
</dbReference>
<keyword evidence="5" id="KW-0808">Transferase</keyword>
<dbReference type="InterPro" id="IPR011006">
    <property type="entry name" value="CheY-like_superfamily"/>
</dbReference>
<feature type="domain" description="PAS" evidence="10">
    <location>
        <begin position="46"/>
        <end position="94"/>
    </location>
</feature>
<dbReference type="EMBL" id="CP000245">
    <property type="protein sequence ID" value="AEG92139.1"/>
    <property type="molecule type" value="Genomic_DNA"/>
</dbReference>
<dbReference type="Pfam" id="PF00072">
    <property type="entry name" value="Response_reg"/>
    <property type="match status" value="1"/>
</dbReference>
<dbReference type="InterPro" id="IPR035965">
    <property type="entry name" value="PAS-like_dom_sf"/>
</dbReference>
<evidence type="ECO:0000256" key="5">
    <source>
        <dbReference type="ARBA" id="ARBA00022679"/>
    </source>
</evidence>
<dbReference type="SUPFAM" id="SSF55785">
    <property type="entry name" value="PYP-like sensor domain (PAS domain)"/>
    <property type="match status" value="1"/>
</dbReference>
<evidence type="ECO:0000259" key="11">
    <source>
        <dbReference type="PROSITE" id="PS50113"/>
    </source>
</evidence>
<dbReference type="SMART" id="SM00091">
    <property type="entry name" value="PAS"/>
    <property type="match status" value="1"/>
</dbReference>
<dbReference type="Gene3D" id="3.40.50.2300">
    <property type="match status" value="1"/>
</dbReference>
<dbReference type="SMART" id="SM00388">
    <property type="entry name" value="HisKA"/>
    <property type="match status" value="1"/>
</dbReference>
<sequence>MFKLFAQLIGMHLDTQDRIRATEAALAEARRSRHELDQVTAASEQRKRLYETILSNTPDLAYVFDLEHRFIYANEVLLRMWGRSWDEAIGKTCLELGYEPWHAQLHDREIEQVKATGQPVRGQVPFSGSFGRRIYDYIFVPVFGPDGRVEAVAGTTRDVTEMKASEERLREQDRHKDEFLAVLAHELRNPLAPIRTGLSLLHRPGPPEAQDKTLHMMERQLGHMVRLVDDLMDISRISTGKVQLRTERTDVRDAVETALESCRPLIEASGHGLQVSLSPEPLCVEADRTRLSQVIGNLINNAAKYTPEGGRIELAASSRDGQVVVSVSDNGAGIAPDMLPKVFDMFSQESRNLQRAQGGLGIGLALVKQLVEMHGGTVVAHSAGLGHGSTFTLALPAAATGVELAGPQEADAAAWSGAGSGAGSAAGLRILVVDDNVDAAESLASLLEIQGHSTRTAHSGERALEVLGGFAPDCALLDIGLPGMSGYELAQRLRAGPAGGECVLVALTGWGSEGDQRRSAQAGFDHHLTKPVEIGRLDRLLQDIRSRATAG</sequence>
<dbReference type="PROSITE" id="PS50109">
    <property type="entry name" value="HIS_KIN"/>
    <property type="match status" value="1"/>
</dbReference>
<dbReference type="CDD" id="cd00130">
    <property type="entry name" value="PAS"/>
    <property type="match status" value="1"/>
</dbReference>
<accession>F5Y0B7</accession>
<dbReference type="NCBIfam" id="TIGR00229">
    <property type="entry name" value="sensory_box"/>
    <property type="match status" value="1"/>
</dbReference>
<feature type="domain" description="Histidine kinase" evidence="8">
    <location>
        <begin position="182"/>
        <end position="399"/>
    </location>
</feature>
<dbReference type="Gene3D" id="3.30.450.20">
    <property type="entry name" value="PAS domain"/>
    <property type="match status" value="1"/>
</dbReference>
<feature type="domain" description="PAC" evidence="11">
    <location>
        <begin position="106"/>
        <end position="171"/>
    </location>
</feature>
<evidence type="ECO:0000256" key="3">
    <source>
        <dbReference type="ARBA" id="ARBA00012438"/>
    </source>
</evidence>
<evidence type="ECO:0000256" key="4">
    <source>
        <dbReference type="ARBA" id="ARBA00022553"/>
    </source>
</evidence>
<proteinExistence type="predicted"/>
<dbReference type="SMART" id="SM00448">
    <property type="entry name" value="REC"/>
    <property type="match status" value="1"/>
</dbReference>
<protein>
    <recommendedName>
        <fullName evidence="3">histidine kinase</fullName>
        <ecNumber evidence="3">2.7.13.3</ecNumber>
    </recommendedName>
</protein>
<dbReference type="InterPro" id="IPR000700">
    <property type="entry name" value="PAS-assoc_C"/>
</dbReference>
<dbReference type="GO" id="GO:0005886">
    <property type="term" value="C:plasma membrane"/>
    <property type="evidence" value="ECO:0007669"/>
    <property type="project" value="UniProtKB-SubCell"/>
</dbReference>
<dbReference type="PANTHER" id="PTHR43547:SF2">
    <property type="entry name" value="HYBRID SIGNAL TRANSDUCTION HISTIDINE KINASE C"/>
    <property type="match status" value="1"/>
</dbReference>
<gene>
    <name evidence="12" type="ordered locus">Rta_10540</name>
</gene>
<feature type="domain" description="Response regulatory" evidence="9">
    <location>
        <begin position="429"/>
        <end position="545"/>
    </location>
</feature>
<keyword evidence="13" id="KW-1185">Reference proteome</keyword>
<dbReference type="eggNOG" id="COG5002">
    <property type="taxonomic scope" value="Bacteria"/>
</dbReference>
<dbReference type="PROSITE" id="PS50112">
    <property type="entry name" value="PAS"/>
    <property type="match status" value="1"/>
</dbReference>
<dbReference type="InterPro" id="IPR005467">
    <property type="entry name" value="His_kinase_dom"/>
</dbReference>